<feature type="transmembrane region" description="Helical" evidence="1">
    <location>
        <begin position="21"/>
        <end position="41"/>
    </location>
</feature>
<evidence type="ECO:0000313" key="3">
    <source>
        <dbReference type="Proteomes" id="UP000070475"/>
    </source>
</evidence>
<sequence>MGRTNLDERQLQHKHKAGNQAFILLAFLLLADMGLQNYGIHWLEYPLSNYVIFLIGVGSYLVRIIWNGSYAGPGSGNLTANGRSILGAVLAILVALCVITAAWMGSSGKTSGGTGSGPAILMIFTAVGLVILGTVFWIRRRNNRDEV</sequence>
<dbReference type="InterPro" id="IPR046664">
    <property type="entry name" value="DUF6773"/>
</dbReference>
<feature type="transmembrane region" description="Helical" evidence="1">
    <location>
        <begin position="117"/>
        <end position="138"/>
    </location>
</feature>
<proteinExistence type="predicted"/>
<evidence type="ECO:0000256" key="1">
    <source>
        <dbReference type="SAM" id="Phobius"/>
    </source>
</evidence>
<reference evidence="2 3" key="1">
    <citation type="submission" date="2015-08" db="EMBL/GenBank/DDBJ databases">
        <title>Genomes of Paenibacillus riograndensis.</title>
        <authorList>
            <person name="Sant'Anna F.H."/>
            <person name="Souza R."/>
            <person name="Ambrosini A."/>
            <person name="Bach E."/>
            <person name="Fernandes G."/>
            <person name="Balsanelli E."/>
            <person name="Baura V.A."/>
            <person name="Pedrosa F.O."/>
            <person name="Souza E.M."/>
            <person name="Passaglia L."/>
        </authorList>
    </citation>
    <scope>NUCLEOTIDE SEQUENCE [LARGE SCALE GENOMIC DNA]</scope>
    <source>
        <strain evidence="2 3">CAS34</strain>
    </source>
</reference>
<protein>
    <submittedName>
        <fullName evidence="2">Uncharacterized protein</fullName>
    </submittedName>
</protein>
<dbReference type="RefSeq" id="WP_060861665.1">
    <property type="nucleotide sequence ID" value="NZ_LIRB01000137.1"/>
</dbReference>
<feature type="transmembrane region" description="Helical" evidence="1">
    <location>
        <begin position="47"/>
        <end position="66"/>
    </location>
</feature>
<keyword evidence="1" id="KW-0472">Membrane</keyword>
<dbReference type="AlphaFoldDB" id="A0A132TUG3"/>
<gene>
    <name evidence="2" type="ORF">AMQ84_19270</name>
</gene>
<evidence type="ECO:0000313" key="2">
    <source>
        <dbReference type="EMBL" id="KWX74998.1"/>
    </source>
</evidence>
<feature type="transmembrane region" description="Helical" evidence="1">
    <location>
        <begin position="86"/>
        <end position="105"/>
    </location>
</feature>
<keyword evidence="3" id="KW-1185">Reference proteome</keyword>
<accession>A0A132TUG3</accession>
<comment type="caution">
    <text evidence="2">The sequence shown here is derived from an EMBL/GenBank/DDBJ whole genome shotgun (WGS) entry which is preliminary data.</text>
</comment>
<dbReference type="PATRIC" id="fig|483937.3.peg.960"/>
<keyword evidence="1" id="KW-0812">Transmembrane</keyword>
<dbReference type="Proteomes" id="UP000070475">
    <property type="component" value="Unassembled WGS sequence"/>
</dbReference>
<dbReference type="OrthoDB" id="1798392at2"/>
<organism evidence="2 3">
    <name type="scientific">Paenibacillus riograndensis</name>
    <dbReference type="NCBI Taxonomy" id="483937"/>
    <lineage>
        <taxon>Bacteria</taxon>
        <taxon>Bacillati</taxon>
        <taxon>Bacillota</taxon>
        <taxon>Bacilli</taxon>
        <taxon>Bacillales</taxon>
        <taxon>Paenibacillaceae</taxon>
        <taxon>Paenibacillus</taxon>
        <taxon>Paenibacillus sonchi group</taxon>
    </lineage>
</organism>
<keyword evidence="1" id="KW-1133">Transmembrane helix</keyword>
<name>A0A132TUG3_9BACL</name>
<dbReference type="EMBL" id="LIRB01000137">
    <property type="protein sequence ID" value="KWX74998.1"/>
    <property type="molecule type" value="Genomic_DNA"/>
</dbReference>
<dbReference type="Pfam" id="PF20563">
    <property type="entry name" value="DUF6773"/>
    <property type="match status" value="1"/>
</dbReference>